<dbReference type="RefSeq" id="WP_378052565.1">
    <property type="nucleotide sequence ID" value="NZ_JBHMDN010000055.1"/>
</dbReference>
<dbReference type="Pfam" id="PF04397">
    <property type="entry name" value="LytTR"/>
    <property type="match status" value="1"/>
</dbReference>
<evidence type="ECO:0000313" key="3">
    <source>
        <dbReference type="Proteomes" id="UP001596378"/>
    </source>
</evidence>
<dbReference type="EMBL" id="JBHTAI010000005">
    <property type="protein sequence ID" value="MFC7148747.1"/>
    <property type="molecule type" value="Genomic_DNA"/>
</dbReference>
<name>A0ABW2F6B2_9BACL</name>
<feature type="domain" description="HTH LytTR-type" evidence="1">
    <location>
        <begin position="12"/>
        <end position="111"/>
    </location>
</feature>
<dbReference type="SMART" id="SM00850">
    <property type="entry name" value="LytTR"/>
    <property type="match status" value="1"/>
</dbReference>
<accession>A0ABW2F6B2</accession>
<gene>
    <name evidence="2" type="ORF">ACFQMJ_09440</name>
</gene>
<sequence length="131" mass="15218">MSNQIHLLDRDGNPCVVNVEDLIAIKPTSDGPEFYTKDNMYFYPTTLEELLILFKDLGFERLDRTNIVNMNHVKAFDPKARKVYFEQPWTSDSKFATVSEANVNKVQHLAKEEGTSYQTKSILRPSLFWKK</sequence>
<organism evidence="2 3">
    <name type="scientific">Cohnella cellulosilytica</name>
    <dbReference type="NCBI Taxonomy" id="986710"/>
    <lineage>
        <taxon>Bacteria</taxon>
        <taxon>Bacillati</taxon>
        <taxon>Bacillota</taxon>
        <taxon>Bacilli</taxon>
        <taxon>Bacillales</taxon>
        <taxon>Paenibacillaceae</taxon>
        <taxon>Cohnella</taxon>
    </lineage>
</organism>
<dbReference type="Proteomes" id="UP001596378">
    <property type="component" value="Unassembled WGS sequence"/>
</dbReference>
<dbReference type="InterPro" id="IPR007492">
    <property type="entry name" value="LytTR_DNA-bd_dom"/>
</dbReference>
<dbReference type="Gene3D" id="2.40.50.1020">
    <property type="entry name" value="LytTr DNA-binding domain"/>
    <property type="match status" value="1"/>
</dbReference>
<protein>
    <submittedName>
        <fullName evidence="2">LytTR family transcriptional regulator DNA-binding domain-containing protein</fullName>
    </submittedName>
</protein>
<keyword evidence="3" id="KW-1185">Reference proteome</keyword>
<evidence type="ECO:0000259" key="1">
    <source>
        <dbReference type="SMART" id="SM00850"/>
    </source>
</evidence>
<proteinExistence type="predicted"/>
<comment type="caution">
    <text evidence="2">The sequence shown here is derived from an EMBL/GenBank/DDBJ whole genome shotgun (WGS) entry which is preliminary data.</text>
</comment>
<keyword evidence="2" id="KW-0238">DNA-binding</keyword>
<evidence type="ECO:0000313" key="2">
    <source>
        <dbReference type="EMBL" id="MFC7148747.1"/>
    </source>
</evidence>
<reference evidence="3" key="1">
    <citation type="journal article" date="2019" name="Int. J. Syst. Evol. Microbiol.">
        <title>The Global Catalogue of Microorganisms (GCM) 10K type strain sequencing project: providing services to taxonomists for standard genome sequencing and annotation.</title>
        <authorList>
            <consortium name="The Broad Institute Genomics Platform"/>
            <consortium name="The Broad Institute Genome Sequencing Center for Infectious Disease"/>
            <person name="Wu L."/>
            <person name="Ma J."/>
        </authorList>
    </citation>
    <scope>NUCLEOTIDE SEQUENCE [LARGE SCALE GENOMIC DNA]</scope>
    <source>
        <strain evidence="3">KCTC 12907</strain>
    </source>
</reference>
<dbReference type="GO" id="GO:0003677">
    <property type="term" value="F:DNA binding"/>
    <property type="evidence" value="ECO:0007669"/>
    <property type="project" value="UniProtKB-KW"/>
</dbReference>